<dbReference type="PROSITE" id="PS00301">
    <property type="entry name" value="G_TR_1"/>
    <property type="match status" value="1"/>
</dbReference>
<dbReference type="Proteomes" id="UP000243052">
    <property type="component" value="Chromosome v"/>
</dbReference>
<dbReference type="SUPFAM" id="SSF52540">
    <property type="entry name" value="P-loop containing nucleoside triphosphate hydrolases"/>
    <property type="match status" value="1"/>
</dbReference>
<dbReference type="SUPFAM" id="SSF50465">
    <property type="entry name" value="EF-Tu/eEF-1alpha/eIF2-gamma C-terminal domain"/>
    <property type="match status" value="1"/>
</dbReference>
<dbReference type="AlphaFoldDB" id="A0A0X8HTC7"/>
<dbReference type="InterPro" id="IPR000795">
    <property type="entry name" value="T_Tr_GTP-bd_dom"/>
</dbReference>
<dbReference type="GO" id="GO:0005525">
    <property type="term" value="F:GTP binding"/>
    <property type="evidence" value="ECO:0007669"/>
    <property type="project" value="UniProtKB-KW"/>
</dbReference>
<dbReference type="PRINTS" id="PR00315">
    <property type="entry name" value="ELONGATNFCT"/>
</dbReference>
<evidence type="ECO:0000256" key="7">
    <source>
        <dbReference type="ARBA" id="ARBA00022917"/>
    </source>
</evidence>
<dbReference type="InterPro" id="IPR050100">
    <property type="entry name" value="TRAFAC_GTPase_members"/>
</dbReference>
<feature type="region of interest" description="Disordered" evidence="12">
    <location>
        <begin position="321"/>
        <end position="377"/>
    </location>
</feature>
<dbReference type="GO" id="GO:0005737">
    <property type="term" value="C:cytoplasm"/>
    <property type="evidence" value="ECO:0007669"/>
    <property type="project" value="UniProtKB-SubCell"/>
</dbReference>
<feature type="region of interest" description="Disordered" evidence="12">
    <location>
        <begin position="194"/>
        <end position="213"/>
    </location>
</feature>
<evidence type="ECO:0000313" key="14">
    <source>
        <dbReference type="EMBL" id="AMD21053.1"/>
    </source>
</evidence>
<dbReference type="GO" id="GO:1990533">
    <property type="term" value="C:Dom34-Hbs1 complex"/>
    <property type="evidence" value="ECO:0007669"/>
    <property type="project" value="UniProtKB-ARBA"/>
</dbReference>
<dbReference type="InterPro" id="IPR027417">
    <property type="entry name" value="P-loop_NTPase"/>
</dbReference>
<accession>A0A0X8HTC7</accession>
<dbReference type="GO" id="GO:0003924">
    <property type="term" value="F:GTPase activity"/>
    <property type="evidence" value="ECO:0007669"/>
    <property type="project" value="InterPro"/>
</dbReference>
<dbReference type="Gene3D" id="2.40.30.10">
    <property type="entry name" value="Translation factors"/>
    <property type="match status" value="2"/>
</dbReference>
<gene>
    <name evidence="14" type="ORF">AW171_hschr52986</name>
</gene>
<evidence type="ECO:0000256" key="4">
    <source>
        <dbReference type="ARBA" id="ARBA00022741"/>
    </source>
</evidence>
<keyword evidence="15" id="KW-1185">Reference proteome</keyword>
<dbReference type="PROSITE" id="PS51722">
    <property type="entry name" value="G_TR_2"/>
    <property type="match status" value="1"/>
</dbReference>
<dbReference type="Gene3D" id="3.40.50.300">
    <property type="entry name" value="P-loop containing nucleotide triphosphate hydrolases"/>
    <property type="match status" value="1"/>
</dbReference>
<name>A0A0X8HTC7_9SACH</name>
<evidence type="ECO:0000256" key="1">
    <source>
        <dbReference type="ARBA" id="ARBA00004496"/>
    </source>
</evidence>
<evidence type="ECO:0000259" key="13">
    <source>
        <dbReference type="PROSITE" id="PS51722"/>
    </source>
</evidence>
<comment type="subcellular location">
    <subcellularLocation>
        <location evidence="1">Cytoplasm</location>
    </subcellularLocation>
</comment>
<dbReference type="GO" id="GO:0006417">
    <property type="term" value="P:regulation of translation"/>
    <property type="evidence" value="ECO:0007669"/>
    <property type="project" value="UniProtKB-KW"/>
</dbReference>
<keyword evidence="4" id="KW-0547">Nucleotide-binding</keyword>
<evidence type="ECO:0000256" key="10">
    <source>
        <dbReference type="ARBA" id="ARBA00063537"/>
    </source>
</evidence>
<evidence type="ECO:0000256" key="3">
    <source>
        <dbReference type="ARBA" id="ARBA00022490"/>
    </source>
</evidence>
<reference evidence="14 15" key="1">
    <citation type="submission" date="2016-01" db="EMBL/GenBank/DDBJ databases">
        <title>Genome sequence of the yeast Holleya sinecauda.</title>
        <authorList>
            <person name="Dietrich F.S."/>
        </authorList>
    </citation>
    <scope>NUCLEOTIDE SEQUENCE [LARGE SCALE GENOMIC DNA]</scope>
    <source>
        <strain evidence="14 15">ATCC 58844</strain>
    </source>
</reference>
<comment type="subunit">
    <text evidence="10">Component of the Dom34-Hbs1 complex, also named Pelota-HBS1L complex, composed of dom34 and hbs1.</text>
</comment>
<dbReference type="FunFam" id="2.40.30.10:FF:000070">
    <property type="entry name" value="Translation elongation factor EF-1 subunit"/>
    <property type="match status" value="1"/>
</dbReference>
<evidence type="ECO:0000256" key="8">
    <source>
        <dbReference type="ARBA" id="ARBA00023134"/>
    </source>
</evidence>
<dbReference type="EMBL" id="CP014245">
    <property type="protein sequence ID" value="AMD21053.1"/>
    <property type="molecule type" value="Genomic_DNA"/>
</dbReference>
<dbReference type="RefSeq" id="XP_017988049.1">
    <property type="nucleotide sequence ID" value="XM_018132670.1"/>
</dbReference>
<dbReference type="SUPFAM" id="SSF50447">
    <property type="entry name" value="Translation proteins"/>
    <property type="match status" value="1"/>
</dbReference>
<evidence type="ECO:0000256" key="5">
    <source>
        <dbReference type="ARBA" id="ARBA00022801"/>
    </source>
</evidence>
<keyword evidence="7" id="KW-0648">Protein biosynthesis</keyword>
<dbReference type="InterPro" id="IPR015033">
    <property type="entry name" value="HBS1-like_N"/>
</dbReference>
<evidence type="ECO:0000313" key="15">
    <source>
        <dbReference type="Proteomes" id="UP000243052"/>
    </source>
</evidence>
<organism evidence="14 15">
    <name type="scientific">Eremothecium sinecaudum</name>
    <dbReference type="NCBI Taxonomy" id="45286"/>
    <lineage>
        <taxon>Eukaryota</taxon>
        <taxon>Fungi</taxon>
        <taxon>Dikarya</taxon>
        <taxon>Ascomycota</taxon>
        <taxon>Saccharomycotina</taxon>
        <taxon>Saccharomycetes</taxon>
        <taxon>Saccharomycetales</taxon>
        <taxon>Saccharomycetaceae</taxon>
        <taxon>Eremothecium</taxon>
    </lineage>
</organism>
<dbReference type="PANTHER" id="PTHR23115">
    <property type="entry name" value="TRANSLATION FACTOR"/>
    <property type="match status" value="1"/>
</dbReference>
<keyword evidence="5" id="KW-0378">Hydrolase</keyword>
<evidence type="ECO:0000256" key="12">
    <source>
        <dbReference type="SAM" id="MobiDB-lite"/>
    </source>
</evidence>
<dbReference type="GO" id="GO:0006412">
    <property type="term" value="P:translation"/>
    <property type="evidence" value="ECO:0007669"/>
    <property type="project" value="UniProtKB-KW"/>
</dbReference>
<keyword evidence="6" id="KW-0810">Translation regulation</keyword>
<protein>
    <recommendedName>
        <fullName evidence="11">Elongation factor 1 alpha-like protein</fullName>
    </recommendedName>
</protein>
<comment type="similarity">
    <text evidence="2">Belongs to the TRAFAC class translation factor GTPase superfamily. Classic translation factor GTPase family. EF-Tu/EF-1A subfamily.</text>
</comment>
<evidence type="ECO:0000256" key="9">
    <source>
        <dbReference type="ARBA" id="ARBA00049117"/>
    </source>
</evidence>
<dbReference type="CDD" id="cd01883">
    <property type="entry name" value="EF1_alpha"/>
    <property type="match status" value="1"/>
</dbReference>
<dbReference type="InterPro" id="IPR031157">
    <property type="entry name" value="G_TR_CS"/>
</dbReference>
<proteinExistence type="inferred from homology"/>
<comment type="catalytic activity">
    <reaction evidence="9">
        <text>GTP + H2O = GDP + phosphate + H(+)</text>
        <dbReference type="Rhea" id="RHEA:19669"/>
        <dbReference type="ChEBI" id="CHEBI:15377"/>
        <dbReference type="ChEBI" id="CHEBI:15378"/>
        <dbReference type="ChEBI" id="CHEBI:37565"/>
        <dbReference type="ChEBI" id="CHEBI:43474"/>
        <dbReference type="ChEBI" id="CHEBI:58189"/>
    </reaction>
    <physiologicalReaction direction="left-to-right" evidence="9">
        <dbReference type="Rhea" id="RHEA:19670"/>
    </physiologicalReaction>
</comment>
<keyword evidence="8" id="KW-0342">GTP-binding</keyword>
<dbReference type="InterPro" id="IPR009000">
    <property type="entry name" value="Transl_B-barrel_sf"/>
</dbReference>
<dbReference type="InterPro" id="IPR009001">
    <property type="entry name" value="Transl_elong_EF1A/Init_IF2_C"/>
</dbReference>
<evidence type="ECO:0000256" key="11">
    <source>
        <dbReference type="ARBA" id="ARBA00074866"/>
    </source>
</evidence>
<dbReference type="Pfam" id="PF08938">
    <property type="entry name" value="HBS1_N"/>
    <property type="match status" value="1"/>
</dbReference>
<dbReference type="Pfam" id="PF00009">
    <property type="entry name" value="GTP_EFTU"/>
    <property type="match status" value="1"/>
</dbReference>
<dbReference type="InterPro" id="IPR054696">
    <property type="entry name" value="GTP-eEF1A_C"/>
</dbReference>
<dbReference type="CDD" id="cd04093">
    <property type="entry name" value="HBS1_C_III"/>
    <property type="match status" value="1"/>
</dbReference>
<dbReference type="Pfam" id="PF22594">
    <property type="entry name" value="GTP-eEF1A_C"/>
    <property type="match status" value="1"/>
</dbReference>
<evidence type="ECO:0000256" key="2">
    <source>
        <dbReference type="ARBA" id="ARBA00007249"/>
    </source>
</evidence>
<feature type="compositionally biased region" description="Polar residues" evidence="12">
    <location>
        <begin position="202"/>
        <end position="213"/>
    </location>
</feature>
<feature type="compositionally biased region" description="Basic and acidic residues" evidence="12">
    <location>
        <begin position="322"/>
        <end position="339"/>
    </location>
</feature>
<keyword evidence="3" id="KW-0963">Cytoplasm</keyword>
<dbReference type="STRING" id="45286.A0A0X8HTC7"/>
<evidence type="ECO:0000256" key="6">
    <source>
        <dbReference type="ARBA" id="ARBA00022845"/>
    </source>
</evidence>
<sequence>MINGYSDDELGYDDELPEFQDEAEFDDYLNDDEYELMMTVFPVAKKELQEYQGWDNLSVKLALFENNFELDKALLELKRQYKKKVKLSLEQLVSSRLAAKNVTGGNSSLLNGIGKLQTNVSLLDSLKGKNCGNLGTSETSTLPNRGNEPNTKGAFASFMKSRQSTKPASGISTPTPTFASRLSSLKGIRQESIQKPVVRKATQASQRTSKQGSQEVRNIFDEVALRRQVTSIQLPFPSDVLRISSLIVSKWESKNTQVNSRKLKRKRSDILTVFYPNKFYPAVKKQAVENFNKPSPDDIVIESRKHALETENVRKKLANVSTDDKNTVSAEEKKSETHKIGYQSDEGDEDTLLPKEEAPKVYKRATKPTKPSKPVNISDYLSSKKPHMSFVVLGHVDAGKSTLMGRLLFDVGILNPKLLRQLKRDSELIGKGSFHLAWVMDQTAEERERGVTVDICTSDFETKNASFTIVDAPGHRDFVPNAITGVNISDVAIVSIDCGTDAFESGFNLDGQTREHLLLARSLGAKHLIMAMNKMDTVDWDEGRFNDIKSELNSFCCDLGIKQNQVSWIPCSGLTGEGVFETPYNARQTWYKGPTLVYELERIALELFRLDQDRITNDQFLFSILDVTPSNKNNEGTISGRVEAGCIQPGETITIYPSQQSVLVENIYIGNKSQPIRIAVENDFVSLKLRNIHCEDVKSGDLVSIVGMDIPLAERCTMQLVTLHLERPLLPGTTFMLFKGGSQYPVKISKLLQIVDKANPSKVLKKKVRHLGSNQAAIVEVGLTDGKRPLPILTFEQNKRLGRVVLRKDGRTIGAGIITSRG</sequence>
<feature type="domain" description="Tr-type G" evidence="13">
    <location>
        <begin position="385"/>
        <end position="608"/>
    </location>
</feature>
<dbReference type="FunFam" id="3.40.50.300:FF:000204">
    <property type="entry name" value="Translation elongation factor Tu"/>
    <property type="match status" value="1"/>
</dbReference>
<dbReference type="GeneID" id="28724329"/>
<dbReference type="OrthoDB" id="342024at2759"/>